<evidence type="ECO:0000256" key="2">
    <source>
        <dbReference type="ARBA" id="ARBA00022801"/>
    </source>
</evidence>
<proteinExistence type="inferred from homology"/>
<evidence type="ECO:0000313" key="5">
    <source>
        <dbReference type="Proteomes" id="UP000887540"/>
    </source>
</evidence>
<dbReference type="PANTHER" id="PTHR31339">
    <property type="entry name" value="PECTIN LYASE-RELATED"/>
    <property type="match status" value="1"/>
</dbReference>
<dbReference type="GO" id="GO:0005975">
    <property type="term" value="P:carbohydrate metabolic process"/>
    <property type="evidence" value="ECO:0007669"/>
    <property type="project" value="InterPro"/>
</dbReference>
<name>A0A914D545_9BILA</name>
<dbReference type="GO" id="GO:0004650">
    <property type="term" value="F:polygalacturonase activity"/>
    <property type="evidence" value="ECO:0007669"/>
    <property type="project" value="InterPro"/>
</dbReference>
<evidence type="ECO:0000313" key="6">
    <source>
        <dbReference type="WBParaSite" id="ACRNAN_scaffold1862.g17555.t1"/>
    </source>
</evidence>
<comment type="similarity">
    <text evidence="1 4">Belongs to the glycosyl hydrolase 28 family.</text>
</comment>
<organism evidence="5 6">
    <name type="scientific">Acrobeloides nanus</name>
    <dbReference type="NCBI Taxonomy" id="290746"/>
    <lineage>
        <taxon>Eukaryota</taxon>
        <taxon>Metazoa</taxon>
        <taxon>Ecdysozoa</taxon>
        <taxon>Nematoda</taxon>
        <taxon>Chromadorea</taxon>
        <taxon>Rhabditida</taxon>
        <taxon>Tylenchina</taxon>
        <taxon>Cephalobomorpha</taxon>
        <taxon>Cephaloboidea</taxon>
        <taxon>Cephalobidae</taxon>
        <taxon>Acrobeloides</taxon>
    </lineage>
</organism>
<dbReference type="Gene3D" id="2.160.20.10">
    <property type="entry name" value="Single-stranded right-handed beta-helix, Pectin lyase-like"/>
    <property type="match status" value="2"/>
</dbReference>
<keyword evidence="2 4" id="KW-0378">Hydrolase</keyword>
<accession>A0A914D545</accession>
<dbReference type="Pfam" id="PF00295">
    <property type="entry name" value="Glyco_hydro_28"/>
    <property type="match status" value="1"/>
</dbReference>
<dbReference type="PANTHER" id="PTHR31339:SF9">
    <property type="entry name" value="PLASMIN AND FIBRONECTIN-BINDING PROTEIN A"/>
    <property type="match status" value="1"/>
</dbReference>
<dbReference type="AlphaFoldDB" id="A0A914D545"/>
<dbReference type="InterPro" id="IPR011050">
    <property type="entry name" value="Pectin_lyase_fold/virulence"/>
</dbReference>
<dbReference type="InterPro" id="IPR012334">
    <property type="entry name" value="Pectin_lyas_fold"/>
</dbReference>
<keyword evidence="5" id="KW-1185">Reference proteome</keyword>
<keyword evidence="3 4" id="KW-0326">Glycosidase</keyword>
<dbReference type="WBParaSite" id="ACRNAN_scaffold1862.g17555.t1">
    <property type="protein sequence ID" value="ACRNAN_scaffold1862.g17555.t1"/>
    <property type="gene ID" value="ACRNAN_scaffold1862.g17555"/>
</dbReference>
<reference evidence="6" key="1">
    <citation type="submission" date="2022-11" db="UniProtKB">
        <authorList>
            <consortium name="WormBaseParasite"/>
        </authorList>
    </citation>
    <scope>IDENTIFICATION</scope>
</reference>
<dbReference type="InterPro" id="IPR051801">
    <property type="entry name" value="GH28_Enzymes"/>
</dbReference>
<sequence>MKFNAAGDGKTNDTSAVRAALAAAENSNGGRVIFDANYTFLTGCFNVTSNIILDIRGTLLAYNNSDGYVPVQPLPWYGGGPDAQESGNMEWQSFIRSYNANNITITGGGLIDGQGDDAIAVKSGKDYLGRTYGRTTENVLVRNFTVGTTAGLAIGSEMSAGIRNVTFKDIVMNGSAYGISMKSDRGRGVTRASFLTVHHVCLMRSMEL</sequence>
<dbReference type="InterPro" id="IPR000743">
    <property type="entry name" value="Glyco_hydro_28"/>
</dbReference>
<evidence type="ECO:0000256" key="1">
    <source>
        <dbReference type="ARBA" id="ARBA00008834"/>
    </source>
</evidence>
<dbReference type="SUPFAM" id="SSF51126">
    <property type="entry name" value="Pectin lyase-like"/>
    <property type="match status" value="1"/>
</dbReference>
<evidence type="ECO:0000256" key="4">
    <source>
        <dbReference type="RuleBase" id="RU361169"/>
    </source>
</evidence>
<evidence type="ECO:0000256" key="3">
    <source>
        <dbReference type="ARBA" id="ARBA00023295"/>
    </source>
</evidence>
<dbReference type="Proteomes" id="UP000887540">
    <property type="component" value="Unplaced"/>
</dbReference>
<protein>
    <submittedName>
        <fullName evidence="6">Pectate lyase superfamily protein domain-containing protein</fullName>
    </submittedName>
</protein>